<evidence type="ECO:0000259" key="1">
    <source>
        <dbReference type="Pfam" id="PF09722"/>
    </source>
</evidence>
<dbReference type="Pfam" id="PF20432">
    <property type="entry name" value="Xre-like-HTH"/>
    <property type="match status" value="1"/>
</dbReference>
<dbReference type="InterPro" id="IPR046847">
    <property type="entry name" value="Xre-like_HTH"/>
</dbReference>
<comment type="caution">
    <text evidence="3">The sequence shown here is derived from an EMBL/GenBank/DDBJ whole genome shotgun (WGS) entry which is preliminary data.</text>
</comment>
<reference evidence="3 4" key="1">
    <citation type="submission" date="2023-12" db="EMBL/GenBank/DDBJ databases">
        <title>Whole-genome sequencing of halo(alkali)philic microorganisms from hypersaline lakes.</title>
        <authorList>
            <person name="Sorokin D.Y."/>
            <person name="Merkel A.Y."/>
            <person name="Messina E."/>
            <person name="Yakimov M."/>
        </authorList>
    </citation>
    <scope>NUCLEOTIDE SEQUENCE [LARGE SCALE GENOMIC DNA]</scope>
    <source>
        <strain evidence="3 4">AB-CW1</strain>
    </source>
</reference>
<dbReference type="GO" id="GO:0003677">
    <property type="term" value="F:DNA binding"/>
    <property type="evidence" value="ECO:0007669"/>
    <property type="project" value="InterPro"/>
</dbReference>
<keyword evidence="4" id="KW-1185">Reference proteome</keyword>
<evidence type="ECO:0000313" key="4">
    <source>
        <dbReference type="Proteomes" id="UP001302316"/>
    </source>
</evidence>
<dbReference type="RefSeq" id="WP_306727119.1">
    <property type="nucleotide sequence ID" value="NZ_JAYGII010000034.1"/>
</dbReference>
<sequence>MGNIRHSTASDGRLVTTAFLRAAKILGLDKKRMAQVIGVGERTLDRMRSGDKTLKPDSKEWELALALIRLYRSLDAVCASDEKVVRQWMQNPNKDLDAVPAERIVSIEGLMSTVDYVDAYRAPG</sequence>
<dbReference type="Pfam" id="PF09722">
    <property type="entry name" value="Xre_MbcA_ParS_C"/>
    <property type="match status" value="1"/>
</dbReference>
<gene>
    <name evidence="3" type="ORF">VCB98_11610</name>
</gene>
<name>A0AAP6JH81_9GAMM</name>
<feature type="domain" description="Antitoxin Xre/MbcA/ParS-like toxin-binding" evidence="1">
    <location>
        <begin position="73"/>
        <end position="121"/>
    </location>
</feature>
<protein>
    <submittedName>
        <fullName evidence="3">MbcA/ParS/Xre antitoxin family protein</fullName>
    </submittedName>
</protein>
<dbReference type="Proteomes" id="UP001302316">
    <property type="component" value="Unassembled WGS sequence"/>
</dbReference>
<evidence type="ECO:0000313" key="3">
    <source>
        <dbReference type="EMBL" id="MEA5446467.1"/>
    </source>
</evidence>
<evidence type="ECO:0000259" key="2">
    <source>
        <dbReference type="Pfam" id="PF20432"/>
    </source>
</evidence>
<feature type="domain" description="Antitoxin Xre-like helix-turn-helix" evidence="2">
    <location>
        <begin position="11"/>
        <end position="69"/>
    </location>
</feature>
<organism evidence="3 4">
    <name type="scientific">Natronospira elongata</name>
    <dbReference type="NCBI Taxonomy" id="3110268"/>
    <lineage>
        <taxon>Bacteria</taxon>
        <taxon>Pseudomonadati</taxon>
        <taxon>Pseudomonadota</taxon>
        <taxon>Gammaproteobacteria</taxon>
        <taxon>Natronospirales</taxon>
        <taxon>Natronospiraceae</taxon>
        <taxon>Natronospira</taxon>
    </lineage>
</organism>
<dbReference type="EMBL" id="JAYGII010000034">
    <property type="protein sequence ID" value="MEA5446467.1"/>
    <property type="molecule type" value="Genomic_DNA"/>
</dbReference>
<proteinExistence type="predicted"/>
<accession>A0AAP6JH81</accession>
<dbReference type="InterPro" id="IPR024467">
    <property type="entry name" value="Xre/MbcA/ParS-like_toxin-bd"/>
</dbReference>
<dbReference type="AlphaFoldDB" id="A0AAP6JH81"/>